<dbReference type="Pfam" id="PF02638">
    <property type="entry name" value="GHL10"/>
    <property type="match status" value="1"/>
</dbReference>
<reference evidence="3 4" key="1">
    <citation type="submission" date="2018-10" db="EMBL/GenBank/DDBJ databases">
        <title>Sinomicrobium pectinilyticum sp. nov., a pectinase-producing bacterium isolated from alkaline and saline soil, and emended description of the genus Sinomicrobium.</title>
        <authorList>
            <person name="Cheng B."/>
            <person name="Li C."/>
            <person name="Lai Q."/>
            <person name="Du M."/>
            <person name="Shao Z."/>
            <person name="Xu P."/>
            <person name="Yang C."/>
        </authorList>
    </citation>
    <scope>NUCLEOTIDE SEQUENCE [LARGE SCALE GENOMIC DNA]</scope>
    <source>
        <strain evidence="3 4">5DNS001</strain>
    </source>
</reference>
<evidence type="ECO:0000259" key="2">
    <source>
        <dbReference type="Pfam" id="PF02638"/>
    </source>
</evidence>
<sequence length="512" mass="59200">MTKRKSVRIYFMALLGILVTGCHSGLKSVYTNKAGKARWDPGTPYDTEEFRAAWIATVANINWPGNPGLPVDIQKQEAIRLLDFLEQHHFNAVIFQVRPQADALYNSSLEPWSYYLTGKQGVAPVPFYDPLEFWIEEAHKRGLELHAWLNPYRAHHTQGDVISDKSVIRTNKELVVELDNGMWWMDPGLKGTQDHSLAVVTDIVKRYDIDGIHFDDYFYPYDSYHNGKDFPDDVSWQQYRESGGKLSRNDWRRENVNRFIKRVYDAIKREKPYVKFGLSPFGIWRPGYPGSVSGYDQYDKLFADARLWLNKGWIDYFSPQLYWKINKEGQSFPELLGWWQGENTYNKHLWPGIKDDHGGDIANADEVVNQIMITRGMLPQSKGVIHWNVAPLMKYDTVSEALVKGPYKNKALVPASPWLDNTPPVPPVINFSDTEETISVSWTHPDENDIFKWVLYYKYQNENWQHSILTGADRDHALKKLSGQGNKLHKIGITAVDRSGNQSRFFHKEVNN</sequence>
<dbReference type="PANTHER" id="PTHR43405">
    <property type="entry name" value="GLYCOSYL HYDROLASE DIGH"/>
    <property type="match status" value="1"/>
</dbReference>
<protein>
    <recommendedName>
        <fullName evidence="2">Glycosyl hydrolase-like 10 domain-containing protein</fullName>
    </recommendedName>
</protein>
<dbReference type="Proteomes" id="UP000267469">
    <property type="component" value="Unassembled WGS sequence"/>
</dbReference>
<organism evidence="3 4">
    <name type="scientific">Sinomicrobium pectinilyticum</name>
    <dbReference type="NCBI Taxonomy" id="1084421"/>
    <lineage>
        <taxon>Bacteria</taxon>
        <taxon>Pseudomonadati</taxon>
        <taxon>Bacteroidota</taxon>
        <taxon>Flavobacteriia</taxon>
        <taxon>Flavobacteriales</taxon>
        <taxon>Flavobacteriaceae</taxon>
        <taxon>Sinomicrobium</taxon>
    </lineage>
</organism>
<dbReference type="InterPro" id="IPR017853">
    <property type="entry name" value="GH"/>
</dbReference>
<accession>A0A3N0EH20</accession>
<dbReference type="PANTHER" id="PTHR43405:SF1">
    <property type="entry name" value="GLYCOSYL HYDROLASE DIGH"/>
    <property type="match status" value="1"/>
</dbReference>
<dbReference type="InterPro" id="IPR003790">
    <property type="entry name" value="GHL10"/>
</dbReference>
<gene>
    <name evidence="3" type="ORF">ED312_11105</name>
</gene>
<evidence type="ECO:0000313" key="4">
    <source>
        <dbReference type="Proteomes" id="UP000267469"/>
    </source>
</evidence>
<dbReference type="InterPro" id="IPR036116">
    <property type="entry name" value="FN3_sf"/>
</dbReference>
<dbReference type="PROSITE" id="PS51257">
    <property type="entry name" value="PROKAR_LIPOPROTEIN"/>
    <property type="match status" value="1"/>
</dbReference>
<proteinExistence type="predicted"/>
<dbReference type="EMBL" id="RJTM01000075">
    <property type="protein sequence ID" value="RNL87074.1"/>
    <property type="molecule type" value="Genomic_DNA"/>
</dbReference>
<dbReference type="OrthoDB" id="9773203at2"/>
<comment type="caution">
    <text evidence="3">The sequence shown here is derived from an EMBL/GenBank/DDBJ whole genome shotgun (WGS) entry which is preliminary data.</text>
</comment>
<dbReference type="InterPro" id="IPR052177">
    <property type="entry name" value="Divisome_Glycosyl_Hydrolase"/>
</dbReference>
<dbReference type="AlphaFoldDB" id="A0A3N0EH20"/>
<evidence type="ECO:0000313" key="3">
    <source>
        <dbReference type="EMBL" id="RNL87074.1"/>
    </source>
</evidence>
<keyword evidence="1" id="KW-0732">Signal</keyword>
<keyword evidence="4" id="KW-1185">Reference proteome</keyword>
<name>A0A3N0EH20_SINP1</name>
<dbReference type="SUPFAM" id="SSF49265">
    <property type="entry name" value="Fibronectin type III"/>
    <property type="match status" value="1"/>
</dbReference>
<evidence type="ECO:0000256" key="1">
    <source>
        <dbReference type="ARBA" id="ARBA00022729"/>
    </source>
</evidence>
<feature type="domain" description="Glycosyl hydrolase-like 10" evidence="2">
    <location>
        <begin position="49"/>
        <end position="342"/>
    </location>
</feature>
<dbReference type="RefSeq" id="WP_123216089.1">
    <property type="nucleotide sequence ID" value="NZ_RJTM01000075.1"/>
</dbReference>
<dbReference type="Gene3D" id="3.20.20.80">
    <property type="entry name" value="Glycosidases"/>
    <property type="match status" value="1"/>
</dbReference>
<dbReference type="SUPFAM" id="SSF51445">
    <property type="entry name" value="(Trans)glycosidases"/>
    <property type="match status" value="1"/>
</dbReference>